<evidence type="ECO:0000256" key="2">
    <source>
        <dbReference type="SAM" id="SignalP"/>
    </source>
</evidence>
<name>U4LVX5_PYROM</name>
<gene>
    <name evidence="3" type="ORF">PCON_04633</name>
</gene>
<dbReference type="eggNOG" id="ENOG502SEV8">
    <property type="taxonomic scope" value="Eukaryota"/>
</dbReference>
<feature type="region of interest" description="Disordered" evidence="1">
    <location>
        <begin position="104"/>
        <end position="126"/>
    </location>
</feature>
<protein>
    <recommendedName>
        <fullName evidence="5">GPI anchored serine-threonine rich protein</fullName>
    </recommendedName>
</protein>
<dbReference type="STRING" id="1076935.U4LVX5"/>
<dbReference type="EMBL" id="HF936670">
    <property type="protein sequence ID" value="CCX34957.1"/>
    <property type="molecule type" value="Genomic_DNA"/>
</dbReference>
<feature type="chain" id="PRO_5004651982" description="GPI anchored serine-threonine rich protein" evidence="2">
    <location>
        <begin position="21"/>
        <end position="162"/>
    </location>
</feature>
<dbReference type="OrthoDB" id="2507140at2759"/>
<evidence type="ECO:0008006" key="5">
    <source>
        <dbReference type="Google" id="ProtNLM"/>
    </source>
</evidence>
<evidence type="ECO:0000256" key="1">
    <source>
        <dbReference type="SAM" id="MobiDB-lite"/>
    </source>
</evidence>
<feature type="signal peptide" evidence="2">
    <location>
        <begin position="1"/>
        <end position="20"/>
    </location>
</feature>
<proteinExistence type="predicted"/>
<keyword evidence="4" id="KW-1185">Reference proteome</keyword>
<evidence type="ECO:0000313" key="4">
    <source>
        <dbReference type="Proteomes" id="UP000018144"/>
    </source>
</evidence>
<reference evidence="3 4" key="1">
    <citation type="journal article" date="2013" name="PLoS Genet.">
        <title>The genome and development-dependent transcriptomes of Pyronema confluens: a window into fungal evolution.</title>
        <authorList>
            <person name="Traeger S."/>
            <person name="Altegoer F."/>
            <person name="Freitag M."/>
            <person name="Gabaldon T."/>
            <person name="Kempken F."/>
            <person name="Kumar A."/>
            <person name="Marcet-Houben M."/>
            <person name="Poggeler S."/>
            <person name="Stajich J.E."/>
            <person name="Nowrousian M."/>
        </authorList>
    </citation>
    <scope>NUCLEOTIDE SEQUENCE [LARGE SCALE GENOMIC DNA]</scope>
    <source>
        <strain evidence="4">CBS 100304</strain>
        <tissue evidence="3">Vegetative mycelium</tissue>
    </source>
</reference>
<dbReference type="Proteomes" id="UP000018144">
    <property type="component" value="Unassembled WGS sequence"/>
</dbReference>
<organism evidence="3 4">
    <name type="scientific">Pyronema omphalodes (strain CBS 100304)</name>
    <name type="common">Pyronema confluens</name>
    <dbReference type="NCBI Taxonomy" id="1076935"/>
    <lineage>
        <taxon>Eukaryota</taxon>
        <taxon>Fungi</taxon>
        <taxon>Dikarya</taxon>
        <taxon>Ascomycota</taxon>
        <taxon>Pezizomycotina</taxon>
        <taxon>Pezizomycetes</taxon>
        <taxon>Pezizales</taxon>
        <taxon>Pyronemataceae</taxon>
        <taxon>Pyronema</taxon>
    </lineage>
</organism>
<keyword evidence="2" id="KW-0732">Signal</keyword>
<dbReference type="AlphaFoldDB" id="U4LVX5"/>
<dbReference type="OMA" id="YCNAAKA"/>
<evidence type="ECO:0000313" key="3">
    <source>
        <dbReference type="EMBL" id="CCX34957.1"/>
    </source>
</evidence>
<sequence>MRATVLSVFAVALSAAAVSAQVKECDAQNILDACKSQYEPRLAACTGNDWECYCTEATNLKQCYNVCPNVDKSGVSSQVVSYCGAFSQQKSAAAAATSTASGATIKPASTSAPTGTSDAAAGTTTGSAPAATSSAANAGVVVTPGVAGVVLGMVGAVAGAFL</sequence>
<accession>U4LVX5</accession>